<dbReference type="EMBL" id="AOJH01000006">
    <property type="protein sequence ID" value="EMA70016.1"/>
    <property type="molecule type" value="Genomic_DNA"/>
</dbReference>
<dbReference type="AlphaFoldDB" id="M0PIZ1"/>
<dbReference type="PANTHER" id="PTHR12526">
    <property type="entry name" value="GLYCOSYLTRANSFERASE"/>
    <property type="match status" value="1"/>
</dbReference>
<protein>
    <submittedName>
        <fullName evidence="3">Glycosyl transferase group 1</fullName>
    </submittedName>
</protein>
<comment type="caution">
    <text evidence="3">The sequence shown here is derived from an EMBL/GenBank/DDBJ whole genome shotgun (WGS) entry which is preliminary data.</text>
</comment>
<dbReference type="InterPro" id="IPR028098">
    <property type="entry name" value="Glyco_trans_4-like_N"/>
</dbReference>
<name>M0PIZ1_9EURY</name>
<keyword evidence="4" id="KW-1185">Reference proteome</keyword>
<dbReference type="SUPFAM" id="SSF53756">
    <property type="entry name" value="UDP-Glycosyltransferase/glycogen phosphorylase"/>
    <property type="match status" value="1"/>
</dbReference>
<evidence type="ECO:0000259" key="2">
    <source>
        <dbReference type="Pfam" id="PF13439"/>
    </source>
</evidence>
<dbReference type="STRING" id="1230456.C468_00735"/>
<dbReference type="Gene3D" id="3.40.50.2000">
    <property type="entry name" value="Glycogen Phosphorylase B"/>
    <property type="match status" value="2"/>
</dbReference>
<reference evidence="3 4" key="1">
    <citation type="journal article" date="2014" name="PLoS Genet.">
        <title>Phylogenetically driven sequencing of extremely halophilic archaea reveals strategies for static and dynamic osmo-response.</title>
        <authorList>
            <person name="Becker E.A."/>
            <person name="Seitzer P.M."/>
            <person name="Tritt A."/>
            <person name="Larsen D."/>
            <person name="Krusor M."/>
            <person name="Yao A.I."/>
            <person name="Wu D."/>
            <person name="Madern D."/>
            <person name="Eisen J.A."/>
            <person name="Darling A.E."/>
            <person name="Facciotti M.T."/>
        </authorList>
    </citation>
    <scope>NUCLEOTIDE SEQUENCE [LARGE SCALE GENOMIC DNA]</scope>
    <source>
        <strain evidence="3 4">JCM 14978</strain>
    </source>
</reference>
<evidence type="ECO:0000313" key="4">
    <source>
        <dbReference type="Proteomes" id="UP000011546"/>
    </source>
</evidence>
<organism evidence="3 4">
    <name type="scientific">Halorubrum kocurii JCM 14978</name>
    <dbReference type="NCBI Taxonomy" id="1230456"/>
    <lineage>
        <taxon>Archaea</taxon>
        <taxon>Methanobacteriati</taxon>
        <taxon>Methanobacteriota</taxon>
        <taxon>Stenosarchaea group</taxon>
        <taxon>Halobacteria</taxon>
        <taxon>Halobacteriales</taxon>
        <taxon>Haloferacaceae</taxon>
        <taxon>Halorubrum</taxon>
    </lineage>
</organism>
<dbReference type="InterPro" id="IPR001296">
    <property type="entry name" value="Glyco_trans_1"/>
</dbReference>
<keyword evidence="3" id="KW-0808">Transferase</keyword>
<dbReference type="GO" id="GO:0016757">
    <property type="term" value="F:glycosyltransferase activity"/>
    <property type="evidence" value="ECO:0007669"/>
    <property type="project" value="InterPro"/>
</dbReference>
<gene>
    <name evidence="3" type="ORF">C468_00735</name>
</gene>
<dbReference type="Proteomes" id="UP000011546">
    <property type="component" value="Unassembled WGS sequence"/>
</dbReference>
<dbReference type="Pfam" id="PF13439">
    <property type="entry name" value="Glyco_transf_4"/>
    <property type="match status" value="1"/>
</dbReference>
<evidence type="ECO:0000259" key="1">
    <source>
        <dbReference type="Pfam" id="PF00534"/>
    </source>
</evidence>
<proteinExistence type="predicted"/>
<sequence length="380" mass="41764">MCLNNMNSPREIVLFTPTLDAAGGIERNSVNLANALSEHLRVIILTPQGESSGPLTDELSSDVQVDELSSPMMRGIGVLATVPSLIRYFEEYQPDGIISGLRHANLAIQIALRAVPEDIPLVLTFHNDANRLTQDRDRFRRYRSGAIFRGISLLREDDERWVGVSKGVSDSIIDQTGVSPDTITHIYNPVVTERLLNSDFDPPQHPWLTSEHEIPVVLGAKPQPQKNLTLLLEAVALLDCELRVIIVGQGGQTEELEQKAQELDIADEVDILGLVDEIYPYLYHADAFALTSNWEGLSNILIEAMACGTQVVSTDCPSGPSEILQDGEIGYLVEEGDASAVAEGLNNAIDDPYDPTALRNRAQDFSDVTSAEQYLDVIYE</sequence>
<feature type="domain" description="Glycosyltransferase subfamily 4-like N-terminal" evidence="2">
    <location>
        <begin position="23"/>
        <end position="194"/>
    </location>
</feature>
<dbReference type="Pfam" id="PF00534">
    <property type="entry name" value="Glycos_transf_1"/>
    <property type="match status" value="1"/>
</dbReference>
<feature type="domain" description="Glycosyl transferase family 1" evidence="1">
    <location>
        <begin position="223"/>
        <end position="363"/>
    </location>
</feature>
<accession>M0PIZ1</accession>
<evidence type="ECO:0000313" key="3">
    <source>
        <dbReference type="EMBL" id="EMA70016.1"/>
    </source>
</evidence>
<dbReference type="CDD" id="cd03811">
    <property type="entry name" value="GT4_GT28_WabH-like"/>
    <property type="match status" value="1"/>
</dbReference>
<dbReference type="PANTHER" id="PTHR12526:SF637">
    <property type="entry name" value="GLYCOSYLTRANSFERASE EPSF-RELATED"/>
    <property type="match status" value="1"/>
</dbReference>